<sequence length="104" mass="12285">MKGINSLKHQQMKQVLVDLEHLLRSEHEVSTAYDIRKSRESLVALHQQYRDTLNLLEVIIKKYEQESYHIRTAYLARPVRRLQRTPHAVVDIRQLVNTINSLAK</sequence>
<gene>
    <name evidence="1" type="ORF">NCTC11388_03483</name>
</gene>
<protein>
    <submittedName>
        <fullName evidence="1">Uncharacterized protein</fullName>
    </submittedName>
</protein>
<reference evidence="1 2" key="1">
    <citation type="submission" date="2018-06" db="EMBL/GenBank/DDBJ databases">
        <authorList>
            <consortium name="Pathogen Informatics"/>
            <person name="Doyle S."/>
        </authorList>
    </citation>
    <scope>NUCLEOTIDE SEQUENCE [LARGE SCALE GENOMIC DNA]</scope>
    <source>
        <strain evidence="1 2">NCTC11388</strain>
    </source>
</reference>
<accession>A0A380CMM4</accession>
<dbReference type="AlphaFoldDB" id="A0A380CMM4"/>
<evidence type="ECO:0000313" key="1">
    <source>
        <dbReference type="EMBL" id="SUJ24319.1"/>
    </source>
</evidence>
<dbReference type="EMBL" id="UGYW01000002">
    <property type="protein sequence ID" value="SUJ24319.1"/>
    <property type="molecule type" value="Genomic_DNA"/>
</dbReference>
<organism evidence="1 2">
    <name type="scientific">Sphingobacterium spiritivorum</name>
    <name type="common">Flavobacterium spiritivorum</name>
    <dbReference type="NCBI Taxonomy" id="258"/>
    <lineage>
        <taxon>Bacteria</taxon>
        <taxon>Pseudomonadati</taxon>
        <taxon>Bacteroidota</taxon>
        <taxon>Sphingobacteriia</taxon>
        <taxon>Sphingobacteriales</taxon>
        <taxon>Sphingobacteriaceae</taxon>
        <taxon>Sphingobacterium</taxon>
    </lineage>
</organism>
<name>A0A380CMM4_SPHSI</name>
<dbReference type="RefSeq" id="WP_115170949.1">
    <property type="nucleotide sequence ID" value="NZ_UGYW01000002.1"/>
</dbReference>
<dbReference type="Proteomes" id="UP000254893">
    <property type="component" value="Unassembled WGS sequence"/>
</dbReference>
<proteinExistence type="predicted"/>
<evidence type="ECO:0000313" key="2">
    <source>
        <dbReference type="Proteomes" id="UP000254893"/>
    </source>
</evidence>